<evidence type="ECO:0000313" key="16">
    <source>
        <dbReference type="Proteomes" id="UP000044071"/>
    </source>
</evidence>
<evidence type="ECO:0000256" key="11">
    <source>
        <dbReference type="ARBA" id="ARBA00023136"/>
    </source>
</evidence>
<feature type="domain" description="Fatty acid desaturase" evidence="14">
    <location>
        <begin position="38"/>
        <end position="236"/>
    </location>
</feature>
<dbReference type="EMBL" id="CCSB01000001">
    <property type="protein sequence ID" value="CDZ75781.1"/>
    <property type="molecule type" value="Genomic_DNA"/>
</dbReference>
<evidence type="ECO:0000259" key="14">
    <source>
        <dbReference type="Pfam" id="PF00487"/>
    </source>
</evidence>
<dbReference type="AlphaFoldDB" id="A0A078KRR5"/>
<dbReference type="PANTHER" id="PTHR11351:SF31">
    <property type="entry name" value="DESATURASE 1, ISOFORM A-RELATED"/>
    <property type="match status" value="1"/>
</dbReference>
<evidence type="ECO:0000256" key="9">
    <source>
        <dbReference type="ARBA" id="ARBA00023004"/>
    </source>
</evidence>
<dbReference type="PANTHER" id="PTHR11351">
    <property type="entry name" value="ACYL-COA DESATURASE"/>
    <property type="match status" value="1"/>
</dbReference>
<dbReference type="Pfam" id="PF00487">
    <property type="entry name" value="FA_desaturase"/>
    <property type="match status" value="1"/>
</dbReference>
<keyword evidence="12" id="KW-0275">Fatty acid biosynthesis</keyword>
<dbReference type="GO" id="GO:0046872">
    <property type="term" value="F:metal ion binding"/>
    <property type="evidence" value="ECO:0007669"/>
    <property type="project" value="UniProtKB-KW"/>
</dbReference>
<feature type="transmembrane region" description="Helical" evidence="13">
    <location>
        <begin position="252"/>
        <end position="269"/>
    </location>
</feature>
<name>A0A078KRR5_9GAMM</name>
<dbReference type="eggNOG" id="COG1398">
    <property type="taxonomic scope" value="Bacteria"/>
</dbReference>
<evidence type="ECO:0000256" key="2">
    <source>
        <dbReference type="ARBA" id="ARBA00008749"/>
    </source>
</evidence>
<evidence type="ECO:0000256" key="12">
    <source>
        <dbReference type="ARBA" id="ARBA00023160"/>
    </source>
</evidence>
<keyword evidence="5" id="KW-0479">Metal-binding</keyword>
<evidence type="ECO:0000256" key="6">
    <source>
        <dbReference type="ARBA" id="ARBA00022832"/>
    </source>
</evidence>
<feature type="transmembrane region" description="Helical" evidence="13">
    <location>
        <begin position="35"/>
        <end position="58"/>
    </location>
</feature>
<gene>
    <name evidence="15" type="ORF">BN59_00039</name>
</gene>
<comment type="similarity">
    <text evidence="2">Belongs to the fatty acid desaturase type 2 family.</text>
</comment>
<sequence>MAALIGNKRVFLIINPLVGIIATVLLLSLHKINTYTLILFLIYAFMVGLGITCGYHRLFAHKSYKAKRPVKIIFLLLGSAAFEGSVFEWVSDHRNHHQHTDTDLDPYNSKRGFIYSHIGWLFDKNKAQRNFDNIADLKKDPLFLWQHRNYIPIAIITGYFVPVIAASFWFDPLGGLFIAGSLRITLNQHLAFWVNSACHKFGKKNYLEDSSATDNFFSALLTLGEGYHNFHHKFPNDYRNGVRFFDFDPSKWLIKLLSFIGLTNSLVVTSKKQIRACRQQNRSSF</sequence>
<keyword evidence="6" id="KW-0276">Fatty acid metabolism</keyword>
<evidence type="ECO:0000256" key="8">
    <source>
        <dbReference type="ARBA" id="ARBA00023002"/>
    </source>
</evidence>
<dbReference type="InterPro" id="IPR005804">
    <property type="entry name" value="FA_desaturase_dom"/>
</dbReference>
<protein>
    <submittedName>
        <fullName evidence="15">Fatty acid desaturase</fullName>
    </submittedName>
</protein>
<evidence type="ECO:0000256" key="1">
    <source>
        <dbReference type="ARBA" id="ARBA00004141"/>
    </source>
</evidence>
<comment type="subcellular location">
    <subcellularLocation>
        <location evidence="1">Membrane</location>
        <topology evidence="1">Multi-pass membrane protein</topology>
    </subcellularLocation>
</comment>
<dbReference type="InterPro" id="IPR015876">
    <property type="entry name" value="Acyl-CoA_DS"/>
</dbReference>
<dbReference type="PROSITE" id="PS00476">
    <property type="entry name" value="FATTY_ACID_DESATUR_1"/>
    <property type="match status" value="1"/>
</dbReference>
<evidence type="ECO:0000313" key="15">
    <source>
        <dbReference type="EMBL" id="CDZ75781.1"/>
    </source>
</evidence>
<feature type="transmembrane region" description="Helical" evidence="13">
    <location>
        <begin position="12"/>
        <end position="29"/>
    </location>
</feature>
<keyword evidence="3" id="KW-0444">Lipid biosynthesis</keyword>
<dbReference type="STRING" id="1034943.BN59_00039"/>
<evidence type="ECO:0000256" key="3">
    <source>
        <dbReference type="ARBA" id="ARBA00022516"/>
    </source>
</evidence>
<evidence type="ECO:0000256" key="10">
    <source>
        <dbReference type="ARBA" id="ARBA00023098"/>
    </source>
</evidence>
<evidence type="ECO:0000256" key="7">
    <source>
        <dbReference type="ARBA" id="ARBA00022989"/>
    </source>
</evidence>
<dbReference type="PRINTS" id="PR00075">
    <property type="entry name" value="FACDDSATRASE"/>
</dbReference>
<dbReference type="RefSeq" id="WP_052403054.1">
    <property type="nucleotide sequence ID" value="NZ_CCVW01000001.1"/>
</dbReference>
<dbReference type="Proteomes" id="UP000044071">
    <property type="component" value="Unassembled WGS sequence"/>
</dbReference>
<proteinExistence type="inferred from homology"/>
<dbReference type="GO" id="GO:0016717">
    <property type="term" value="F:oxidoreductase activity, acting on paired donors, with oxidation of a pair of donors resulting in the reduction of molecular oxygen to two molecules of water"/>
    <property type="evidence" value="ECO:0007669"/>
    <property type="project" value="InterPro"/>
</dbReference>
<keyword evidence="9" id="KW-0408">Iron</keyword>
<keyword evidence="16" id="KW-1185">Reference proteome</keyword>
<dbReference type="OrthoDB" id="19906at2"/>
<dbReference type="GO" id="GO:0016020">
    <property type="term" value="C:membrane"/>
    <property type="evidence" value="ECO:0007669"/>
    <property type="project" value="UniProtKB-SubCell"/>
</dbReference>
<dbReference type="GO" id="GO:0006633">
    <property type="term" value="P:fatty acid biosynthetic process"/>
    <property type="evidence" value="ECO:0007669"/>
    <property type="project" value="UniProtKB-KW"/>
</dbReference>
<accession>A0A078KRR5</accession>
<evidence type="ECO:0000256" key="5">
    <source>
        <dbReference type="ARBA" id="ARBA00022723"/>
    </source>
</evidence>
<keyword evidence="10" id="KW-0443">Lipid metabolism</keyword>
<dbReference type="CDD" id="cd03505">
    <property type="entry name" value="Delta9-FADS-like"/>
    <property type="match status" value="1"/>
</dbReference>
<keyword evidence="7 13" id="KW-1133">Transmembrane helix</keyword>
<evidence type="ECO:0000256" key="4">
    <source>
        <dbReference type="ARBA" id="ARBA00022692"/>
    </source>
</evidence>
<evidence type="ECO:0000256" key="13">
    <source>
        <dbReference type="SAM" id="Phobius"/>
    </source>
</evidence>
<keyword evidence="8" id="KW-0560">Oxidoreductase</keyword>
<organism evidence="15 16">
    <name type="scientific">Legionella massiliensis</name>
    <dbReference type="NCBI Taxonomy" id="1034943"/>
    <lineage>
        <taxon>Bacteria</taxon>
        <taxon>Pseudomonadati</taxon>
        <taxon>Pseudomonadota</taxon>
        <taxon>Gammaproteobacteria</taxon>
        <taxon>Legionellales</taxon>
        <taxon>Legionellaceae</taxon>
        <taxon>Legionella</taxon>
    </lineage>
</organism>
<keyword evidence="4 13" id="KW-0812">Transmembrane</keyword>
<feature type="transmembrane region" description="Helical" evidence="13">
    <location>
        <begin position="149"/>
        <end position="170"/>
    </location>
</feature>
<dbReference type="InterPro" id="IPR001522">
    <property type="entry name" value="FADS-1_CS"/>
</dbReference>
<reference evidence="15 16" key="1">
    <citation type="submission" date="2014-06" db="EMBL/GenBank/DDBJ databases">
        <authorList>
            <person name="Urmite Genomes Urmite Genomes"/>
        </authorList>
    </citation>
    <scope>NUCLEOTIDE SEQUENCE [LARGE SCALE GENOMIC DNA]</scope>
</reference>
<keyword evidence="11 13" id="KW-0472">Membrane</keyword>